<name>A0A1G2BSW7_9BACT</name>
<dbReference type="InterPro" id="IPR007712">
    <property type="entry name" value="RelE/ParE_toxin"/>
</dbReference>
<dbReference type="Pfam" id="PF05016">
    <property type="entry name" value="ParE_toxin"/>
    <property type="match status" value="1"/>
</dbReference>
<dbReference type="Proteomes" id="UP000178109">
    <property type="component" value="Unassembled WGS sequence"/>
</dbReference>
<reference evidence="2 3" key="1">
    <citation type="journal article" date="2016" name="Nat. Commun.">
        <title>Thousands of microbial genomes shed light on interconnected biogeochemical processes in an aquifer system.</title>
        <authorList>
            <person name="Anantharaman K."/>
            <person name="Brown C.T."/>
            <person name="Hug L.A."/>
            <person name="Sharon I."/>
            <person name="Castelle C.J."/>
            <person name="Probst A.J."/>
            <person name="Thomas B.C."/>
            <person name="Singh A."/>
            <person name="Wilkins M.J."/>
            <person name="Karaoz U."/>
            <person name="Brodie E.L."/>
            <person name="Williams K.H."/>
            <person name="Hubbard S.S."/>
            <person name="Banfield J.F."/>
        </authorList>
    </citation>
    <scope>NUCLEOTIDE SEQUENCE [LARGE SCALE GENOMIC DNA]</scope>
</reference>
<dbReference type="PANTHER" id="PTHR38813">
    <property type="match status" value="1"/>
</dbReference>
<evidence type="ECO:0008006" key="4">
    <source>
        <dbReference type="Google" id="ProtNLM"/>
    </source>
</evidence>
<dbReference type="EMBL" id="MHKO01000029">
    <property type="protein sequence ID" value="OGY92078.1"/>
    <property type="molecule type" value="Genomic_DNA"/>
</dbReference>
<accession>A0A1G2BSW7</accession>
<proteinExistence type="predicted"/>
<comment type="caution">
    <text evidence="2">The sequence shown here is derived from an EMBL/GenBank/DDBJ whole genome shotgun (WGS) entry which is preliminary data.</text>
</comment>
<keyword evidence="1" id="KW-1277">Toxin-antitoxin system</keyword>
<dbReference type="InterPro" id="IPR035093">
    <property type="entry name" value="RelE/ParE_toxin_dom_sf"/>
</dbReference>
<dbReference type="AlphaFoldDB" id="A0A1G2BSW7"/>
<dbReference type="SUPFAM" id="SSF143011">
    <property type="entry name" value="RelE-like"/>
    <property type="match status" value="1"/>
</dbReference>
<gene>
    <name evidence="2" type="ORF">A3H70_04720</name>
</gene>
<sequence length="86" mass="10075">MLRVGFHPRAAKQLLRIPKQFQEQILHSLSALETLNHPLQHQRVIKLSGRDGKDFRMRVGDYRAKFSLRDNGDVLVTRVEHRQVGY</sequence>
<dbReference type="Gene3D" id="3.30.2310.20">
    <property type="entry name" value="RelE-like"/>
    <property type="match status" value="1"/>
</dbReference>
<dbReference type="PANTHER" id="PTHR38813:SF1">
    <property type="entry name" value="TOXIN RELE1-RELATED"/>
    <property type="match status" value="1"/>
</dbReference>
<organism evidence="2 3">
    <name type="scientific">Candidatus Komeilibacteria bacterium RIFCSPLOWO2_02_FULL_48_11</name>
    <dbReference type="NCBI Taxonomy" id="1798553"/>
    <lineage>
        <taxon>Bacteria</taxon>
        <taxon>Candidatus Komeiliibacteriota</taxon>
    </lineage>
</organism>
<evidence type="ECO:0000313" key="2">
    <source>
        <dbReference type="EMBL" id="OGY92078.1"/>
    </source>
</evidence>
<evidence type="ECO:0000256" key="1">
    <source>
        <dbReference type="ARBA" id="ARBA00022649"/>
    </source>
</evidence>
<protein>
    <recommendedName>
        <fullName evidence="4">Plasmid stabilization protein</fullName>
    </recommendedName>
</protein>
<dbReference type="STRING" id="1798553.A3H70_04720"/>
<evidence type="ECO:0000313" key="3">
    <source>
        <dbReference type="Proteomes" id="UP000178109"/>
    </source>
</evidence>
<dbReference type="InterPro" id="IPR052747">
    <property type="entry name" value="TA_system_RelE_toxin"/>
</dbReference>